<reference evidence="3" key="1">
    <citation type="submission" date="2015-09" db="EMBL/GenBank/DDBJ databases">
        <title>Draft Genome Sequences of Two Novel Amoeba-resistant Intranuclear Bacteria, Candidatus Berkiella cookevillensis and Candidatus Berkiella aquae.</title>
        <authorList>
            <person name="Mehari Y.T."/>
            <person name="Arivett B.A."/>
            <person name="Farone A.L."/>
            <person name="Gunderson J.H."/>
            <person name="Farone M.B."/>
        </authorList>
    </citation>
    <scope>NUCLEOTIDE SEQUENCE [LARGE SCALE GENOMIC DNA]</scope>
    <source>
        <strain evidence="3">CC99</strain>
    </source>
</reference>
<evidence type="ECO:0000313" key="4">
    <source>
        <dbReference type="EMBL" id="MCS5707505.1"/>
    </source>
</evidence>
<dbReference type="EMBL" id="LKHV02000001">
    <property type="protein sequence ID" value="MCS5707505.1"/>
    <property type="molecule type" value="Genomic_DNA"/>
</dbReference>
<dbReference type="Proteomes" id="UP000051494">
    <property type="component" value="Unassembled WGS sequence"/>
</dbReference>
<accession>A0A0Q9YRH3</accession>
<evidence type="ECO:0000313" key="3">
    <source>
        <dbReference type="EMBL" id="KRG19508.1"/>
    </source>
</evidence>
<feature type="transmembrane region" description="Helical" evidence="1">
    <location>
        <begin position="137"/>
        <end position="158"/>
    </location>
</feature>
<evidence type="ECO:0000313" key="5">
    <source>
        <dbReference type="Proteomes" id="UP000051494"/>
    </source>
</evidence>
<dbReference type="STRING" id="437022.CC99x_00520"/>
<keyword evidence="1" id="KW-1133">Transmembrane helix</keyword>
<dbReference type="EMBL" id="LKHV01000002">
    <property type="protein sequence ID" value="KRG19508.1"/>
    <property type="molecule type" value="Genomic_DNA"/>
</dbReference>
<feature type="transmembrane region" description="Helical" evidence="1">
    <location>
        <begin position="61"/>
        <end position="79"/>
    </location>
</feature>
<reference evidence="4" key="2">
    <citation type="journal article" date="2016" name="Genome Announc.">
        <title>Draft Genome Sequences of Two Novel Amoeba-Resistant Intranuclear Bacteria, 'Candidatus Berkiella cookevillensis' and 'Candidatus Berkiella aquae'.</title>
        <authorList>
            <person name="Mehari Y.T."/>
            <person name="Arivett B.A."/>
            <person name="Farone A.L."/>
            <person name="Gunderson J.H."/>
            <person name="Farone M.B."/>
        </authorList>
    </citation>
    <scope>NUCLEOTIDE SEQUENCE</scope>
    <source>
        <strain evidence="4">CC99</strain>
    </source>
</reference>
<comment type="caution">
    <text evidence="3">The sequence shown here is derived from an EMBL/GenBank/DDBJ whole genome shotgun (WGS) entry which is preliminary data.</text>
</comment>
<dbReference type="InterPro" id="IPR039447">
    <property type="entry name" value="UreH-like_TM_dom"/>
</dbReference>
<evidence type="ECO:0000259" key="2">
    <source>
        <dbReference type="Pfam" id="PF13386"/>
    </source>
</evidence>
<name>A0A0Q9YRH3_9GAMM</name>
<dbReference type="PANTHER" id="PTHR42208">
    <property type="entry name" value="HEAVY METAL TRANSPORTER-RELATED"/>
    <property type="match status" value="1"/>
</dbReference>
<dbReference type="RefSeq" id="WP_057623362.1">
    <property type="nucleotide sequence ID" value="NZ_LKHV02000001.1"/>
</dbReference>
<keyword evidence="5" id="KW-1185">Reference proteome</keyword>
<dbReference type="PATRIC" id="fig|1590042.3.peg.538"/>
<dbReference type="AlphaFoldDB" id="A0A0Q9YRH3"/>
<dbReference type="OrthoDB" id="9798690at2"/>
<evidence type="ECO:0000256" key="1">
    <source>
        <dbReference type="SAM" id="Phobius"/>
    </source>
</evidence>
<dbReference type="Pfam" id="PF13386">
    <property type="entry name" value="DsbD_2"/>
    <property type="match status" value="1"/>
</dbReference>
<sequence>MSNIELMMSCFLVGLMGSGHCIGMCGGIANSLGFALPSSLRTAGHLVFYQSIYNLGRISSYTLMGAVVGGMGATLVHHAGTPALLFLRVLSAGMIVLLGLYLMGIGRILQRLEKLGKTLWQTLQPLMKKILPIDHPIKAFSLGMLWGWLPCGLIYSTLTVALSSGAMASGALAMFAFGMGTMPAMLLTGSSLSIMQQWLKQPIVRKAIGLTMIAFGLLAFSHLLPATTHATCH</sequence>
<feature type="transmembrane region" description="Helical" evidence="1">
    <location>
        <begin position="207"/>
        <end position="224"/>
    </location>
</feature>
<gene>
    <name evidence="4" type="ORF">CC99x_001160</name>
    <name evidence="3" type="ORF">CC99x_00520</name>
</gene>
<keyword evidence="1" id="KW-0812">Transmembrane</keyword>
<feature type="transmembrane region" description="Helical" evidence="1">
    <location>
        <begin position="85"/>
        <end position="109"/>
    </location>
</feature>
<keyword evidence="1" id="KW-0472">Membrane</keyword>
<organism evidence="3">
    <name type="scientific">Candidatus Berkiella cookevillensis</name>
    <dbReference type="NCBI Taxonomy" id="437022"/>
    <lineage>
        <taxon>Bacteria</taxon>
        <taxon>Pseudomonadati</taxon>
        <taxon>Pseudomonadota</taxon>
        <taxon>Gammaproteobacteria</taxon>
        <taxon>Candidatus Berkiellales</taxon>
        <taxon>Candidatus Berkiellaceae</taxon>
        <taxon>Candidatus Berkiella</taxon>
    </lineage>
</organism>
<feature type="domain" description="Urease accessory protein UreH-like transmembrane" evidence="2">
    <location>
        <begin position="10"/>
        <end position="217"/>
    </location>
</feature>
<reference evidence="4" key="3">
    <citation type="submission" date="2021-06" db="EMBL/GenBank/DDBJ databases">
        <title>Genomic Description and Analysis of Intracellular Bacteria, Candidatus Berkiella cookevillensis and Candidatus Berkiella aquae.</title>
        <authorList>
            <person name="Kidane D.T."/>
            <person name="Mehari Y.T."/>
            <person name="Rice F.C."/>
            <person name="Arivett B.A."/>
            <person name="Farone A.L."/>
            <person name="Berk S.G."/>
            <person name="Farone M.B."/>
        </authorList>
    </citation>
    <scope>NUCLEOTIDE SEQUENCE</scope>
    <source>
        <strain evidence="4">CC99</strain>
    </source>
</reference>
<dbReference type="PANTHER" id="PTHR42208:SF1">
    <property type="entry name" value="HEAVY METAL TRANSPORTER"/>
    <property type="match status" value="1"/>
</dbReference>
<protein>
    <submittedName>
        <fullName evidence="4">Sulfite exporter TauE/SafE family protein</fullName>
    </submittedName>
</protein>
<feature type="transmembrane region" description="Helical" evidence="1">
    <location>
        <begin position="170"/>
        <end position="195"/>
    </location>
</feature>
<proteinExistence type="predicted"/>